<dbReference type="AlphaFoldDB" id="A0A4D6MXG8"/>
<name>A0A4D6MXG8_VIGUN</name>
<evidence type="ECO:0000313" key="1">
    <source>
        <dbReference type="EMBL" id="QCE06136.1"/>
    </source>
</evidence>
<dbReference type="EMBL" id="CP039353">
    <property type="protein sequence ID" value="QCE06136.1"/>
    <property type="molecule type" value="Genomic_DNA"/>
</dbReference>
<reference evidence="1 2" key="1">
    <citation type="submission" date="2019-04" db="EMBL/GenBank/DDBJ databases">
        <title>An improved genome assembly and genetic linkage map for asparagus bean, Vigna unguiculata ssp. sesquipedialis.</title>
        <authorList>
            <person name="Xia Q."/>
            <person name="Zhang R."/>
            <person name="Dong Y."/>
        </authorList>
    </citation>
    <scope>NUCLEOTIDE SEQUENCE [LARGE SCALE GENOMIC DNA]</scope>
    <source>
        <tissue evidence="1">Leaf</tissue>
    </source>
</reference>
<evidence type="ECO:0000313" key="2">
    <source>
        <dbReference type="Proteomes" id="UP000501690"/>
    </source>
</evidence>
<gene>
    <name evidence="1" type="ORF">DEO72_LG9g1147</name>
</gene>
<dbReference type="Proteomes" id="UP000501690">
    <property type="component" value="Linkage Group LG9"/>
</dbReference>
<accession>A0A4D6MXG8</accession>
<protein>
    <submittedName>
        <fullName evidence="1">Uncharacterized protein</fullName>
    </submittedName>
</protein>
<proteinExistence type="predicted"/>
<sequence length="109" mass="12034">MLTVPLHFLSLTKPSRHNGNQEVSASFLARRQRDMSEVLDPTVRLMYLTNEGHLDGIEELLDTGATPISPTLTAALRSTSLPARNAPTLLTCCYDKMLKLIHETTRAAS</sequence>
<keyword evidence="2" id="KW-1185">Reference proteome</keyword>
<organism evidence="1 2">
    <name type="scientific">Vigna unguiculata</name>
    <name type="common">Cowpea</name>
    <dbReference type="NCBI Taxonomy" id="3917"/>
    <lineage>
        <taxon>Eukaryota</taxon>
        <taxon>Viridiplantae</taxon>
        <taxon>Streptophyta</taxon>
        <taxon>Embryophyta</taxon>
        <taxon>Tracheophyta</taxon>
        <taxon>Spermatophyta</taxon>
        <taxon>Magnoliopsida</taxon>
        <taxon>eudicotyledons</taxon>
        <taxon>Gunneridae</taxon>
        <taxon>Pentapetalae</taxon>
        <taxon>rosids</taxon>
        <taxon>fabids</taxon>
        <taxon>Fabales</taxon>
        <taxon>Fabaceae</taxon>
        <taxon>Papilionoideae</taxon>
        <taxon>50 kb inversion clade</taxon>
        <taxon>NPAAA clade</taxon>
        <taxon>indigoferoid/millettioid clade</taxon>
        <taxon>Phaseoleae</taxon>
        <taxon>Vigna</taxon>
    </lineage>
</organism>